<feature type="repeat" description="ANK" evidence="3">
    <location>
        <begin position="321"/>
        <end position="353"/>
    </location>
</feature>
<dbReference type="CDD" id="cd00202">
    <property type="entry name" value="ZnF_GATA"/>
    <property type="match status" value="1"/>
</dbReference>
<reference evidence="7 8" key="1">
    <citation type="submission" date="2011-02" db="EMBL/GenBank/DDBJ databases">
        <title>The Genome Sequence of Sphaeroforma arctica JP610.</title>
        <authorList>
            <consortium name="The Broad Institute Genome Sequencing Platform"/>
            <person name="Russ C."/>
            <person name="Cuomo C."/>
            <person name="Young S.K."/>
            <person name="Zeng Q."/>
            <person name="Gargeya S."/>
            <person name="Alvarado L."/>
            <person name="Berlin A."/>
            <person name="Chapman S.B."/>
            <person name="Chen Z."/>
            <person name="Freedman E."/>
            <person name="Gellesch M."/>
            <person name="Goldberg J."/>
            <person name="Griggs A."/>
            <person name="Gujja S."/>
            <person name="Heilman E."/>
            <person name="Heiman D."/>
            <person name="Howarth C."/>
            <person name="Mehta T."/>
            <person name="Neiman D."/>
            <person name="Pearson M."/>
            <person name="Roberts A."/>
            <person name="Saif S."/>
            <person name="Shea T."/>
            <person name="Shenoy N."/>
            <person name="Sisk P."/>
            <person name="Stolte C."/>
            <person name="Sykes S."/>
            <person name="White J."/>
            <person name="Yandava C."/>
            <person name="Burger G."/>
            <person name="Gray M.W."/>
            <person name="Holland P.W.H."/>
            <person name="King N."/>
            <person name="Lang F.B.F."/>
            <person name="Roger A.J."/>
            <person name="Ruiz-Trillo I."/>
            <person name="Haas B."/>
            <person name="Nusbaum C."/>
            <person name="Birren B."/>
        </authorList>
    </citation>
    <scope>NUCLEOTIDE SEQUENCE [LARGE SCALE GENOMIC DNA]</scope>
    <source>
        <strain evidence="7 8">JP610</strain>
    </source>
</reference>
<dbReference type="PANTHER" id="PTHR24171">
    <property type="entry name" value="ANKYRIN REPEAT DOMAIN-CONTAINING PROTEIN 39-RELATED"/>
    <property type="match status" value="1"/>
</dbReference>
<evidence type="ECO:0000256" key="5">
    <source>
        <dbReference type="SAM" id="MobiDB-lite"/>
    </source>
</evidence>
<dbReference type="Proteomes" id="UP000054560">
    <property type="component" value="Unassembled WGS sequence"/>
</dbReference>
<evidence type="ECO:0000256" key="4">
    <source>
        <dbReference type="PROSITE-ProRule" id="PRU00094"/>
    </source>
</evidence>
<keyword evidence="1" id="KW-0677">Repeat</keyword>
<dbReference type="SMART" id="SM00248">
    <property type="entry name" value="ANK"/>
    <property type="match status" value="2"/>
</dbReference>
<feature type="region of interest" description="Disordered" evidence="5">
    <location>
        <begin position="165"/>
        <end position="240"/>
    </location>
</feature>
<dbReference type="PANTHER" id="PTHR24171:SF9">
    <property type="entry name" value="ANKYRIN REPEAT DOMAIN-CONTAINING PROTEIN 39"/>
    <property type="match status" value="1"/>
</dbReference>
<feature type="region of interest" description="Disordered" evidence="5">
    <location>
        <begin position="538"/>
        <end position="563"/>
    </location>
</feature>
<dbReference type="RefSeq" id="XP_014160389.1">
    <property type="nucleotide sequence ID" value="XM_014304914.1"/>
</dbReference>
<dbReference type="Pfam" id="PF12796">
    <property type="entry name" value="Ank_2"/>
    <property type="match status" value="1"/>
</dbReference>
<keyword evidence="4" id="KW-0479">Metal-binding</keyword>
<feature type="compositionally biased region" description="Low complexity" evidence="5">
    <location>
        <begin position="169"/>
        <end position="182"/>
    </location>
</feature>
<dbReference type="PROSITE" id="PS50114">
    <property type="entry name" value="GATA_ZN_FINGER_2"/>
    <property type="match status" value="1"/>
</dbReference>
<dbReference type="InterPro" id="IPR002110">
    <property type="entry name" value="Ankyrin_rpt"/>
</dbReference>
<gene>
    <name evidence="7" type="ORF">SARC_01358</name>
</gene>
<feature type="compositionally biased region" description="Polar residues" evidence="5">
    <location>
        <begin position="719"/>
        <end position="728"/>
    </location>
</feature>
<dbReference type="PROSITE" id="PS50088">
    <property type="entry name" value="ANK_REPEAT"/>
    <property type="match status" value="1"/>
</dbReference>
<feature type="compositionally biased region" description="Polar residues" evidence="5">
    <location>
        <begin position="194"/>
        <end position="214"/>
    </location>
</feature>
<keyword evidence="2 3" id="KW-0040">ANK repeat</keyword>
<feature type="compositionally biased region" description="Low complexity" evidence="5">
    <location>
        <begin position="215"/>
        <end position="235"/>
    </location>
</feature>
<sequence length="728" mass="79043">MPPVPHEGPNLKGRQHNSDGGLQRQQEPQYTSIPKEFLTNVPSVMPIGLPISQQQTSSLFFQSRSSSHEQLARSVSPLPINFGLPEHSSSYNSHLSNLQSENVVQGALQRRNADFDIKQQRTGGGSNDQSSTSLTGESTIAPQLNSVVNQIDTKSSLFMQTNRPAYYDNQPNQIPQQSQAQNLSSRLSPGLLPNETNIQSRENTDQSRTQGHVNTQAQVRTQSQAQAQSRTYQQQISHNSMFDRADSVTSAPMAYSSEQQPYLTIPYSQERYQQSPLPRPLHVPSSPVYSDELTSAVKAGNIDRVANLIHTGASVDGKDTKGWTAMHWAAATGNVDCVVLLCRAGADIQSKSYSSKTAMDLAKLRGHYTIVEILSACEYSSKLQQPNQKVESPSVPQNWNIDFNGIIHPVDGIGNENTLLHTTRNASVPSNYNLNHMDMSEGLNSNEGLGSLGDGLGGGAVDGSYSNDHAMAAQQYSLHLVDNPKEKRPSASTYDLVGQASGGDSFDAMQRSMSLNPYHDSDVEIRNATQLQQSLMNGGGKVEWSSPTGGSLAPAGKVKRRRNGSFKTSVSTGCIEDAPNASLKTSNFSASHLGDSAALKDSRLSGFFGGDGVENNSPSTVSTGDRREQTSLFGTDGCSCVECGTRNTPQWRKGPSGPRTLCNACGLKHLHSQQRERMNARRRELYMKSKKKKEEMARQAALEMAQYGDTAGHKHDPNDVSSGSQGNV</sequence>
<dbReference type="OrthoDB" id="2162994at2759"/>
<feature type="region of interest" description="Disordered" evidence="5">
    <location>
        <begin position="1"/>
        <end position="26"/>
    </location>
</feature>
<evidence type="ECO:0000256" key="2">
    <source>
        <dbReference type="ARBA" id="ARBA00023043"/>
    </source>
</evidence>
<evidence type="ECO:0000259" key="6">
    <source>
        <dbReference type="PROSITE" id="PS50114"/>
    </source>
</evidence>
<evidence type="ECO:0000313" key="7">
    <source>
        <dbReference type="EMBL" id="KNC86487.1"/>
    </source>
</evidence>
<dbReference type="InterPro" id="IPR013088">
    <property type="entry name" value="Znf_NHR/GATA"/>
</dbReference>
<dbReference type="GO" id="GO:0006355">
    <property type="term" value="P:regulation of DNA-templated transcription"/>
    <property type="evidence" value="ECO:0007669"/>
    <property type="project" value="InterPro"/>
</dbReference>
<dbReference type="InterPro" id="IPR000679">
    <property type="entry name" value="Znf_GATA"/>
</dbReference>
<keyword evidence="4" id="KW-0862">Zinc</keyword>
<evidence type="ECO:0000256" key="3">
    <source>
        <dbReference type="PROSITE-ProRule" id="PRU00023"/>
    </source>
</evidence>
<evidence type="ECO:0000256" key="1">
    <source>
        <dbReference type="ARBA" id="ARBA00022737"/>
    </source>
</evidence>
<dbReference type="InterPro" id="IPR036770">
    <property type="entry name" value="Ankyrin_rpt-contain_sf"/>
</dbReference>
<dbReference type="PROSITE" id="PS00344">
    <property type="entry name" value="GATA_ZN_FINGER_1"/>
    <property type="match status" value="1"/>
</dbReference>
<dbReference type="SUPFAM" id="SSF48403">
    <property type="entry name" value="Ankyrin repeat"/>
    <property type="match status" value="1"/>
</dbReference>
<organism evidence="7 8">
    <name type="scientific">Sphaeroforma arctica JP610</name>
    <dbReference type="NCBI Taxonomy" id="667725"/>
    <lineage>
        <taxon>Eukaryota</taxon>
        <taxon>Ichthyosporea</taxon>
        <taxon>Ichthyophonida</taxon>
        <taxon>Sphaeroforma</taxon>
    </lineage>
</organism>
<evidence type="ECO:0000313" key="8">
    <source>
        <dbReference type="Proteomes" id="UP000054560"/>
    </source>
</evidence>
<name>A0A0L0GBU8_9EUKA</name>
<dbReference type="PROSITE" id="PS50297">
    <property type="entry name" value="ANK_REP_REGION"/>
    <property type="match status" value="1"/>
</dbReference>
<dbReference type="AlphaFoldDB" id="A0A0L0GBU8"/>
<feature type="region of interest" description="Disordered" evidence="5">
    <location>
        <begin position="704"/>
        <end position="728"/>
    </location>
</feature>
<dbReference type="GO" id="GO:0008270">
    <property type="term" value="F:zinc ion binding"/>
    <property type="evidence" value="ECO:0007669"/>
    <property type="project" value="UniProtKB-KW"/>
</dbReference>
<dbReference type="Gene3D" id="3.30.50.10">
    <property type="entry name" value="Erythroid Transcription Factor GATA-1, subunit A"/>
    <property type="match status" value="1"/>
</dbReference>
<dbReference type="eggNOG" id="KOG1601">
    <property type="taxonomic scope" value="Eukaryota"/>
</dbReference>
<feature type="domain" description="GATA-type" evidence="6">
    <location>
        <begin position="634"/>
        <end position="690"/>
    </location>
</feature>
<feature type="region of interest" description="Disordered" evidence="5">
    <location>
        <begin position="116"/>
        <end position="141"/>
    </location>
</feature>
<dbReference type="Gene3D" id="1.25.40.20">
    <property type="entry name" value="Ankyrin repeat-containing domain"/>
    <property type="match status" value="1"/>
</dbReference>
<dbReference type="SMART" id="SM00401">
    <property type="entry name" value="ZnF_GATA"/>
    <property type="match status" value="1"/>
</dbReference>
<feature type="compositionally biased region" description="Polar residues" evidence="5">
    <location>
        <begin position="127"/>
        <end position="141"/>
    </location>
</feature>
<keyword evidence="4" id="KW-0863">Zinc-finger</keyword>
<dbReference type="EMBL" id="KQ241649">
    <property type="protein sequence ID" value="KNC86487.1"/>
    <property type="molecule type" value="Genomic_DNA"/>
</dbReference>
<keyword evidence="8" id="KW-1185">Reference proteome</keyword>
<protein>
    <recommendedName>
        <fullName evidence="6">GATA-type domain-containing protein</fullName>
    </recommendedName>
</protein>
<dbReference type="Pfam" id="PF00320">
    <property type="entry name" value="GATA"/>
    <property type="match status" value="1"/>
</dbReference>
<dbReference type="GO" id="GO:0043565">
    <property type="term" value="F:sequence-specific DNA binding"/>
    <property type="evidence" value="ECO:0007669"/>
    <property type="project" value="InterPro"/>
</dbReference>
<dbReference type="SUPFAM" id="SSF57716">
    <property type="entry name" value="Glucocorticoid receptor-like (DNA-binding domain)"/>
    <property type="match status" value="1"/>
</dbReference>
<accession>A0A0L0GBU8</accession>
<dbReference type="GeneID" id="25901862"/>
<proteinExistence type="predicted"/>